<dbReference type="PROSITE" id="PS50826">
    <property type="entry name" value="RUN"/>
    <property type="match status" value="1"/>
</dbReference>
<reference evidence="11" key="1">
    <citation type="submission" date="2020-07" db="EMBL/GenBank/DDBJ databases">
        <authorList>
            <person name="Nazaruddin N."/>
        </authorList>
    </citation>
    <scope>NUCLEOTIDE SEQUENCE</scope>
</reference>
<feature type="region of interest" description="Disordered" evidence="9">
    <location>
        <begin position="360"/>
        <end position="380"/>
    </location>
</feature>
<dbReference type="Pfam" id="PF02759">
    <property type="entry name" value="RUN"/>
    <property type="match status" value="1"/>
</dbReference>
<keyword evidence="5" id="KW-0967">Endosome</keyword>
<keyword evidence="4" id="KW-0677">Repeat</keyword>
<comment type="subcellular location">
    <subcellularLocation>
        <location evidence="1">Late endosome</location>
    </subcellularLocation>
</comment>
<organism evidence="11 12">
    <name type="scientific">Heterotrigona itama</name>
    <dbReference type="NCBI Taxonomy" id="395501"/>
    <lineage>
        <taxon>Eukaryota</taxon>
        <taxon>Metazoa</taxon>
        <taxon>Ecdysozoa</taxon>
        <taxon>Arthropoda</taxon>
        <taxon>Hexapoda</taxon>
        <taxon>Insecta</taxon>
        <taxon>Pterygota</taxon>
        <taxon>Neoptera</taxon>
        <taxon>Endopterygota</taxon>
        <taxon>Hymenoptera</taxon>
        <taxon>Apocrita</taxon>
        <taxon>Aculeata</taxon>
        <taxon>Apoidea</taxon>
        <taxon>Anthophila</taxon>
        <taxon>Apidae</taxon>
        <taxon>Heterotrigona</taxon>
    </lineage>
</organism>
<dbReference type="GO" id="GO:0008270">
    <property type="term" value="F:zinc ion binding"/>
    <property type="evidence" value="ECO:0007669"/>
    <property type="project" value="UniProtKB-KW"/>
</dbReference>
<dbReference type="OrthoDB" id="62364at2759"/>
<name>A0A6V7HD31_9HYME</name>
<dbReference type="AlphaFoldDB" id="A0A6V7HD31"/>
<dbReference type="PANTHER" id="PTHR12326">
    <property type="entry name" value="PLECKSTRIN HOMOLOGY DOMAIN CONTAINING PROTEIN"/>
    <property type="match status" value="1"/>
</dbReference>
<evidence type="ECO:0000256" key="2">
    <source>
        <dbReference type="ARBA" id="ARBA00022553"/>
    </source>
</evidence>
<keyword evidence="7" id="KW-0862">Zinc</keyword>
<dbReference type="InterPro" id="IPR037213">
    <property type="entry name" value="Run_dom_sf"/>
</dbReference>
<evidence type="ECO:0000256" key="3">
    <source>
        <dbReference type="ARBA" id="ARBA00022723"/>
    </source>
</evidence>
<evidence type="ECO:0000256" key="9">
    <source>
        <dbReference type="SAM" id="MobiDB-lite"/>
    </source>
</evidence>
<dbReference type="InterPro" id="IPR047326">
    <property type="entry name" value="RUN_PLEKHM1"/>
</dbReference>
<dbReference type="Pfam" id="PF13901">
    <property type="entry name" value="RH_dom"/>
    <property type="match status" value="1"/>
</dbReference>
<dbReference type="InterPro" id="IPR025258">
    <property type="entry name" value="RH_dom"/>
</dbReference>
<evidence type="ECO:0000256" key="8">
    <source>
        <dbReference type="ARBA" id="ARBA00023006"/>
    </source>
</evidence>
<dbReference type="GO" id="GO:0005770">
    <property type="term" value="C:late endosome"/>
    <property type="evidence" value="ECO:0007669"/>
    <property type="project" value="UniProtKB-SubCell"/>
</dbReference>
<evidence type="ECO:0000313" key="11">
    <source>
        <dbReference type="EMBL" id="CAD1478203.1"/>
    </source>
</evidence>
<keyword evidence="6" id="KW-0863">Zinc-finger</keyword>
<dbReference type="InterPro" id="IPR051366">
    <property type="entry name" value="DEF8"/>
</dbReference>
<dbReference type="GO" id="GO:0006914">
    <property type="term" value="P:autophagy"/>
    <property type="evidence" value="ECO:0007669"/>
    <property type="project" value="UniProtKB-KW"/>
</dbReference>
<evidence type="ECO:0000256" key="6">
    <source>
        <dbReference type="ARBA" id="ARBA00022771"/>
    </source>
</evidence>
<dbReference type="Proteomes" id="UP000752696">
    <property type="component" value="Unassembled WGS sequence"/>
</dbReference>
<keyword evidence="12" id="KW-1185">Reference proteome</keyword>
<evidence type="ECO:0000313" key="12">
    <source>
        <dbReference type="Proteomes" id="UP000752696"/>
    </source>
</evidence>
<accession>A0A6V7HD31</accession>
<dbReference type="PANTHER" id="PTHR12326:SF12">
    <property type="entry name" value="PLECKSTRIN HOMOLOGY AND RUN DOMAIN CONTAINING M1"/>
    <property type="match status" value="1"/>
</dbReference>
<dbReference type="SMART" id="SM00593">
    <property type="entry name" value="RUN"/>
    <property type="match status" value="1"/>
</dbReference>
<dbReference type="Gene3D" id="1.20.58.900">
    <property type="match status" value="1"/>
</dbReference>
<keyword evidence="3" id="KW-0479">Metal-binding</keyword>
<feature type="compositionally biased region" description="Polar residues" evidence="9">
    <location>
        <begin position="367"/>
        <end position="380"/>
    </location>
</feature>
<evidence type="ECO:0000256" key="4">
    <source>
        <dbReference type="ARBA" id="ARBA00022737"/>
    </source>
</evidence>
<gene>
    <name evidence="11" type="ORF">MHI_LOCUS783527</name>
</gene>
<dbReference type="SUPFAM" id="SSF140741">
    <property type="entry name" value="RUN domain-like"/>
    <property type="match status" value="1"/>
</dbReference>
<dbReference type="CDD" id="cd17679">
    <property type="entry name" value="RUN_PLEKHM1"/>
    <property type="match status" value="1"/>
</dbReference>
<keyword evidence="8" id="KW-0072">Autophagy</keyword>
<evidence type="ECO:0000256" key="7">
    <source>
        <dbReference type="ARBA" id="ARBA00022833"/>
    </source>
</evidence>
<evidence type="ECO:0000259" key="10">
    <source>
        <dbReference type="PROSITE" id="PS50826"/>
    </source>
</evidence>
<feature type="domain" description="RUN" evidence="10">
    <location>
        <begin position="103"/>
        <end position="243"/>
    </location>
</feature>
<proteinExistence type="predicted"/>
<dbReference type="InterPro" id="IPR004012">
    <property type="entry name" value="Run_dom"/>
</dbReference>
<dbReference type="EMBL" id="CAJDYZ010010587">
    <property type="protein sequence ID" value="CAD1478203.1"/>
    <property type="molecule type" value="Genomic_DNA"/>
</dbReference>
<sequence length="759" mass="85320">MTSRLTRCGSYTLRFRTLTLSCEQKAQYFLDYLMLICSKEEAIIRQLLHLENIKFEKMNSFLKTVNPMTNKRVVLIRESLQRQLNISVMEMQSAPGVEENNTVGNCDESMTLCSVLEAVFLHGLKDSLLNRVTEVLSGPDFNAVPQPSFWGPLLVFSHRQIIDQIQTLSQLTTEVGYCRAWIRLALNEGLLASYFCSIKRDNSALKPYYNRSAFIRDTDLVEVAQRLIESLDNICFKLACNSSLLNSWSNTPLLLAGIWSPPMKSCPVFSAVDIAKTITTELTDGDNFDEVETASSIGSLGSFNSSQSALNNMASITEDEALKIILANKKANNIGINNSINNSGETVSLKEEGQSLQIEKKIEDRNSSNNSPKSDSEINIYNNVKNSTEENIIDNHETSQNIVTTTVGNSLIGRLGWSTSFEDCESSLTSSLMSHDSGTNAPRTPGDGPTYDAIIQSYHTVGNKSVPDLQEFLKKYPRKQQSSDGIKVQSENKAAINFEEQLGKLPREKGLDVQNYSCFECGHAIGMTFSKAHVCSFSCNYYCSNCMSQNEYLIPSRVIYNWDLKCYPVCNKAAAYLQDCPKLLDLKVLNPRIYMAVDSMAQLQSLRIQLNLLRAYLFTCREPIIESLQKKVTPRDYLYEHVHQYSVSDLYDISNGILAQQLQKVVEFARNHVINCWLCSQKGFICEICNNPKVIYPFDMESTYRCGACNAVFHAECLNANKPCPKCERKRKRMDLPLLDVGCTELSLNDAPTFSVDIN</sequence>
<protein>
    <recommendedName>
        <fullName evidence="10">RUN domain-containing protein</fullName>
    </recommendedName>
</protein>
<keyword evidence="2" id="KW-0597">Phosphoprotein</keyword>
<evidence type="ECO:0000256" key="1">
    <source>
        <dbReference type="ARBA" id="ARBA00004603"/>
    </source>
</evidence>
<comment type="caution">
    <text evidence="11">The sequence shown here is derived from an EMBL/GenBank/DDBJ whole genome shotgun (WGS) entry which is preliminary data.</text>
</comment>
<evidence type="ECO:0000256" key="5">
    <source>
        <dbReference type="ARBA" id="ARBA00022753"/>
    </source>
</evidence>
<dbReference type="SMART" id="SM01175">
    <property type="entry name" value="DUF4206"/>
    <property type="match status" value="1"/>
</dbReference>